<accession>A0A9W9IDL5</accession>
<dbReference type="AlphaFoldDB" id="A0A9W9IDL5"/>
<gene>
    <name evidence="1" type="ORF">N7482_001182</name>
</gene>
<dbReference type="OrthoDB" id="4364812at2759"/>
<reference evidence="1" key="1">
    <citation type="submission" date="2022-11" db="EMBL/GenBank/DDBJ databases">
        <authorList>
            <person name="Petersen C."/>
        </authorList>
    </citation>
    <scope>NUCLEOTIDE SEQUENCE</scope>
    <source>
        <strain evidence="1">IBT 26290</strain>
    </source>
</reference>
<comment type="caution">
    <text evidence="1">The sequence shown here is derived from an EMBL/GenBank/DDBJ whole genome shotgun (WGS) entry which is preliminary data.</text>
</comment>
<dbReference type="EMBL" id="JAPQKN010000001">
    <property type="protein sequence ID" value="KAJ5175305.1"/>
    <property type="molecule type" value="Genomic_DNA"/>
</dbReference>
<protein>
    <submittedName>
        <fullName evidence="1">Uncharacterized protein</fullName>
    </submittedName>
</protein>
<keyword evidence="2" id="KW-1185">Reference proteome</keyword>
<name>A0A9W9IDL5_9EURO</name>
<proteinExistence type="predicted"/>
<evidence type="ECO:0000313" key="1">
    <source>
        <dbReference type="EMBL" id="KAJ5175305.1"/>
    </source>
</evidence>
<dbReference type="Proteomes" id="UP001149163">
    <property type="component" value="Unassembled WGS sequence"/>
</dbReference>
<evidence type="ECO:0000313" key="2">
    <source>
        <dbReference type="Proteomes" id="UP001149163"/>
    </source>
</evidence>
<dbReference type="GeneID" id="81422483"/>
<organism evidence="1 2">
    <name type="scientific">Penicillium canariense</name>
    <dbReference type="NCBI Taxonomy" id="189055"/>
    <lineage>
        <taxon>Eukaryota</taxon>
        <taxon>Fungi</taxon>
        <taxon>Dikarya</taxon>
        <taxon>Ascomycota</taxon>
        <taxon>Pezizomycotina</taxon>
        <taxon>Eurotiomycetes</taxon>
        <taxon>Eurotiomycetidae</taxon>
        <taxon>Eurotiales</taxon>
        <taxon>Aspergillaceae</taxon>
        <taxon>Penicillium</taxon>
    </lineage>
</organism>
<reference evidence="1" key="2">
    <citation type="journal article" date="2023" name="IMA Fungus">
        <title>Comparative genomic study of the Penicillium genus elucidates a diverse pangenome and 15 lateral gene transfer events.</title>
        <authorList>
            <person name="Petersen C."/>
            <person name="Sorensen T."/>
            <person name="Nielsen M.R."/>
            <person name="Sondergaard T.E."/>
            <person name="Sorensen J.L."/>
            <person name="Fitzpatrick D.A."/>
            <person name="Frisvad J.C."/>
            <person name="Nielsen K.L."/>
        </authorList>
    </citation>
    <scope>NUCLEOTIDE SEQUENCE</scope>
    <source>
        <strain evidence="1">IBT 26290</strain>
    </source>
</reference>
<dbReference type="RefSeq" id="XP_056546913.1">
    <property type="nucleotide sequence ID" value="XM_056683307.1"/>
</dbReference>
<sequence length="216" mass="24798">MFIGDEDITEDEKDFLARVRNLSDRQDVSYTRLVRTFYGDHSEISLSKLITEAEYDGILFDNAELYDAGSDDGLQSLHGILTRIPQIIEETVDFALFYNDRLREALGKAIDKDIADANFHFERAHLAAKWGHVLIYDKEANDGPWNVLLWWGRGIQAADAMLLSGQDVMRTWWEDGRYGEDWEPQQLVKRWGEVEHEPSEDSASESAIWIRLGTSA</sequence>